<feature type="domain" description="Gliding motility-associated protein GldM second immunoglobulin-like" evidence="4">
    <location>
        <begin position="328"/>
        <end position="407"/>
    </location>
</feature>
<keyword evidence="6" id="KW-1185">Reference proteome</keyword>
<reference evidence="5" key="1">
    <citation type="submission" date="2021-02" db="EMBL/GenBank/DDBJ databases">
        <title>Fulvivirga sp. S481 isolated from sea water.</title>
        <authorList>
            <person name="Bae S.S."/>
            <person name="Baek K."/>
        </authorList>
    </citation>
    <scope>NUCLEOTIDE SEQUENCE</scope>
    <source>
        <strain evidence="5">S481</strain>
    </source>
</reference>
<dbReference type="InterPro" id="IPR022720">
    <property type="entry name" value="Motility-assoc_prot_GldM_N"/>
</dbReference>
<evidence type="ECO:0000259" key="3">
    <source>
        <dbReference type="Pfam" id="PF21601"/>
    </source>
</evidence>
<accession>A0A974WHQ1</accession>
<evidence type="ECO:0000313" key="5">
    <source>
        <dbReference type="EMBL" id="QSE98340.1"/>
    </source>
</evidence>
<organism evidence="5 6">
    <name type="scientific">Fulvivirga lutea</name>
    <dbReference type="NCBI Taxonomy" id="2810512"/>
    <lineage>
        <taxon>Bacteria</taxon>
        <taxon>Pseudomonadati</taxon>
        <taxon>Bacteroidota</taxon>
        <taxon>Cytophagia</taxon>
        <taxon>Cytophagales</taxon>
        <taxon>Fulvivirgaceae</taxon>
        <taxon>Fulvivirga</taxon>
    </lineage>
</organism>
<dbReference type="EMBL" id="CP070608">
    <property type="protein sequence ID" value="QSE98340.1"/>
    <property type="molecule type" value="Genomic_DNA"/>
</dbReference>
<dbReference type="Proteomes" id="UP000662783">
    <property type="component" value="Chromosome"/>
</dbReference>
<dbReference type="Pfam" id="PF12080">
    <property type="entry name" value="GldM_4th"/>
    <property type="match status" value="1"/>
</dbReference>
<dbReference type="AlphaFoldDB" id="A0A974WHQ1"/>
<feature type="domain" description="Gliding motility-associated protein GldM N-terminal" evidence="2">
    <location>
        <begin position="32"/>
        <end position="218"/>
    </location>
</feature>
<evidence type="ECO:0000259" key="4">
    <source>
        <dbReference type="Pfam" id="PF21602"/>
    </source>
</evidence>
<name>A0A974WHQ1_9BACT</name>
<evidence type="ECO:0000259" key="1">
    <source>
        <dbReference type="Pfam" id="PF12080"/>
    </source>
</evidence>
<sequence>MAGGKETPRQKMIGMMYLVLTALLALQVSNSVLEKFVFIDEALQMQGNELVEKNNKLVGAINSEVEKKGNRPEDKKALDKAKKVREMTAELKGYMDGLREKFVEITGGEDENGQLIGAKDDEIVSSFMVTQGNGAELKKRLNDYTRELIKLTGDEDFKMLARDAKDIDIAKNDPDQKNKTFEEYYFMKTPTAAGMATISHLETEVLNYEARALEDLAEQVGAKDVEFDQIVPLVRPASNTVAAGAKFEAELFITASASGLNPTFMMDNKEVESGQNEAGIKYGKIEFTATPGNYDSKTLMAEKQFEAEIELNDSTYKIKHTYYVVKPVIQVRSAALSALYMNCGNELDVQVPALGTSYNPSFSSGDAQVIKGQQAGKVTVIPKGRSKVKLTVSNAGSTLGTETFDVKKVPPPNIEITNRGKPVDFDEGEKGAALSSIRVSAEADENFAREVPKDARYRVESVEVKLARGGRQIKVDKFTSENVDLRAFRSLFRPGDQLKIKIERVSRRTYTGENERTKPLQEIYSIPIN</sequence>
<dbReference type="InterPro" id="IPR019859">
    <property type="entry name" value="Motility-assoc_prot_GldM"/>
</dbReference>
<feature type="domain" description="Gliding motility-associated protein GldM first immunoglobulin-like" evidence="3">
    <location>
        <begin position="221"/>
        <end position="326"/>
    </location>
</feature>
<dbReference type="InterPro" id="IPR048405">
    <property type="entry name" value="GldM_Ig-like-1"/>
</dbReference>
<evidence type="ECO:0000313" key="6">
    <source>
        <dbReference type="Proteomes" id="UP000662783"/>
    </source>
</evidence>
<dbReference type="InterPro" id="IPR048406">
    <property type="entry name" value="GldM_Ig-like-2"/>
</dbReference>
<dbReference type="Pfam" id="PF21602">
    <property type="entry name" value="GldM_3rd"/>
    <property type="match status" value="1"/>
</dbReference>
<dbReference type="Pfam" id="PF12081">
    <property type="entry name" value="GldM_1st"/>
    <property type="match status" value="1"/>
</dbReference>
<dbReference type="RefSeq" id="WP_205722855.1">
    <property type="nucleotide sequence ID" value="NZ_CP070608.1"/>
</dbReference>
<dbReference type="Pfam" id="PF21601">
    <property type="entry name" value="GldM_2nd"/>
    <property type="match status" value="1"/>
</dbReference>
<feature type="domain" description="Gliding motility-associated protein GldM C-terminal" evidence="1">
    <location>
        <begin position="410"/>
        <end position="519"/>
    </location>
</feature>
<proteinExistence type="predicted"/>
<dbReference type="InterPro" id="IPR022719">
    <property type="entry name" value="Motility-assoc_prot_GldM_C"/>
</dbReference>
<protein>
    <submittedName>
        <fullName evidence="5">Gliding motility protein GldM</fullName>
    </submittedName>
</protein>
<gene>
    <name evidence="5" type="primary">gldM</name>
    <name evidence="5" type="ORF">JR347_04485</name>
</gene>
<dbReference type="KEGG" id="fuv:JR347_04485"/>
<evidence type="ECO:0000259" key="2">
    <source>
        <dbReference type="Pfam" id="PF12081"/>
    </source>
</evidence>
<dbReference type="NCBIfam" id="TIGR03517">
    <property type="entry name" value="GldM_gliding"/>
    <property type="match status" value="1"/>
</dbReference>